<dbReference type="InterPro" id="IPR006379">
    <property type="entry name" value="HAD-SF_hydro_IIB"/>
</dbReference>
<dbReference type="RefSeq" id="WP_036655544.1">
    <property type="nucleotide sequence ID" value="NZ_JQCR01000003.1"/>
</dbReference>
<dbReference type="InterPro" id="IPR023214">
    <property type="entry name" value="HAD_sf"/>
</dbReference>
<dbReference type="PROSITE" id="PS01228">
    <property type="entry name" value="COF_1"/>
    <property type="match status" value="1"/>
</dbReference>
<dbReference type="OrthoDB" id="9810101at2"/>
<dbReference type="SFLD" id="SFLDS00003">
    <property type="entry name" value="Haloacid_Dehalogenase"/>
    <property type="match status" value="1"/>
</dbReference>
<dbReference type="GO" id="GO:0005829">
    <property type="term" value="C:cytosol"/>
    <property type="evidence" value="ECO:0007669"/>
    <property type="project" value="TreeGrafter"/>
</dbReference>
<reference evidence="1 2" key="1">
    <citation type="submission" date="2014-08" db="EMBL/GenBank/DDBJ databases">
        <authorList>
            <person name="den Bakker H.C."/>
        </authorList>
    </citation>
    <scope>NUCLEOTIDE SEQUENCE [LARGE SCALE GENOMIC DNA]</scope>
    <source>
        <strain evidence="1 2">DSM 18334</strain>
    </source>
</reference>
<dbReference type="eggNOG" id="COG0561">
    <property type="taxonomic scope" value="Bacteria"/>
</dbReference>
<dbReference type="PANTHER" id="PTHR10000">
    <property type="entry name" value="PHOSPHOSERINE PHOSPHATASE"/>
    <property type="match status" value="1"/>
</dbReference>
<dbReference type="STRING" id="268407.PWYN_20780"/>
<proteinExistence type="predicted"/>
<evidence type="ECO:0000313" key="2">
    <source>
        <dbReference type="Proteomes" id="UP000029734"/>
    </source>
</evidence>
<reference evidence="1 2" key="2">
    <citation type="submission" date="2014-10" db="EMBL/GenBank/DDBJ databases">
        <title>Comparative genomics of the Paenibacillus odorifer group.</title>
        <authorList>
            <person name="Tsai Y.-C."/>
            <person name="Martin N."/>
            <person name="Korlach J."/>
            <person name="Wiedmann M."/>
        </authorList>
    </citation>
    <scope>NUCLEOTIDE SEQUENCE [LARGE SCALE GENOMIC DNA]</scope>
    <source>
        <strain evidence="1 2">DSM 18334</strain>
    </source>
</reference>
<protein>
    <recommendedName>
        <fullName evidence="3">Hydrolase Cof</fullName>
    </recommendedName>
</protein>
<keyword evidence="2" id="KW-1185">Reference proteome</keyword>
<gene>
    <name evidence="1" type="ORF">PWYN_20780</name>
</gene>
<dbReference type="Gene3D" id="3.30.1240.10">
    <property type="match status" value="1"/>
</dbReference>
<accession>A0A098M4W3</accession>
<dbReference type="PANTHER" id="PTHR10000:SF25">
    <property type="entry name" value="PHOSPHATASE YKRA-RELATED"/>
    <property type="match status" value="1"/>
</dbReference>
<dbReference type="GO" id="GO:0000287">
    <property type="term" value="F:magnesium ion binding"/>
    <property type="evidence" value="ECO:0007669"/>
    <property type="project" value="TreeGrafter"/>
</dbReference>
<name>A0A098M4W3_9BACL</name>
<dbReference type="NCBIfam" id="TIGR00099">
    <property type="entry name" value="Cof-subfamily"/>
    <property type="match status" value="1"/>
</dbReference>
<dbReference type="SFLD" id="SFLDG01140">
    <property type="entry name" value="C2.B:_Phosphomannomutase_and_P"/>
    <property type="match status" value="1"/>
</dbReference>
<comment type="caution">
    <text evidence="1">The sequence shown here is derived from an EMBL/GenBank/DDBJ whole genome shotgun (WGS) entry which is preliminary data.</text>
</comment>
<sequence>MYKKFIVFDIDGTLLTTEMKFLDSTKQALVSIRESGHEIGIATGRDYTSAVSIIEELEIDTYVLCNGSVGYVRHELAHELILPKESLMKLIEIGTENNDQIVFQTANGLKRHFENPGESLTKAYESLGWTIPDFDEMYWEENPIIQAMLFCKSEDLQKYDIKEFRYVSWHKFGLDVIPREGSKAKTILKIAEENGFKREDIVFFGDGMNDIELMEVSGIGIAMGNAEAEVKEKADFITDSCNEHGIYNALKRLSLI</sequence>
<dbReference type="AlphaFoldDB" id="A0A098M4W3"/>
<dbReference type="EMBL" id="JQCR01000003">
    <property type="protein sequence ID" value="KGE17091.1"/>
    <property type="molecule type" value="Genomic_DNA"/>
</dbReference>
<dbReference type="Gene3D" id="3.40.50.1000">
    <property type="entry name" value="HAD superfamily/HAD-like"/>
    <property type="match status" value="1"/>
</dbReference>
<dbReference type="InterPro" id="IPR036412">
    <property type="entry name" value="HAD-like_sf"/>
</dbReference>
<dbReference type="GO" id="GO:0016791">
    <property type="term" value="F:phosphatase activity"/>
    <property type="evidence" value="ECO:0007669"/>
    <property type="project" value="TreeGrafter"/>
</dbReference>
<dbReference type="InterPro" id="IPR000150">
    <property type="entry name" value="Cof"/>
</dbReference>
<dbReference type="Proteomes" id="UP000029734">
    <property type="component" value="Unassembled WGS sequence"/>
</dbReference>
<dbReference type="Pfam" id="PF08282">
    <property type="entry name" value="Hydrolase_3"/>
    <property type="match status" value="1"/>
</dbReference>
<dbReference type="SUPFAM" id="SSF56784">
    <property type="entry name" value="HAD-like"/>
    <property type="match status" value="1"/>
</dbReference>
<evidence type="ECO:0008006" key="3">
    <source>
        <dbReference type="Google" id="ProtNLM"/>
    </source>
</evidence>
<organism evidence="1 2">
    <name type="scientific">Paenibacillus wynnii</name>
    <dbReference type="NCBI Taxonomy" id="268407"/>
    <lineage>
        <taxon>Bacteria</taxon>
        <taxon>Bacillati</taxon>
        <taxon>Bacillota</taxon>
        <taxon>Bacilli</taxon>
        <taxon>Bacillales</taxon>
        <taxon>Paenibacillaceae</taxon>
        <taxon>Paenibacillus</taxon>
    </lineage>
</organism>
<dbReference type="NCBIfam" id="TIGR01484">
    <property type="entry name" value="HAD-SF-IIB"/>
    <property type="match status" value="1"/>
</dbReference>
<evidence type="ECO:0000313" key="1">
    <source>
        <dbReference type="EMBL" id="KGE17091.1"/>
    </source>
</evidence>